<gene>
    <name evidence="1" type="ORF">ERUC_LOCUS2363</name>
</gene>
<accession>A0ABC8IST9</accession>
<keyword evidence="2" id="KW-1185">Reference proteome</keyword>
<protein>
    <submittedName>
        <fullName evidence="1">Uncharacterized protein</fullName>
    </submittedName>
</protein>
<dbReference type="Proteomes" id="UP001642260">
    <property type="component" value="Unassembled WGS sequence"/>
</dbReference>
<dbReference type="AlphaFoldDB" id="A0ABC8IST9"/>
<comment type="caution">
    <text evidence="1">The sequence shown here is derived from an EMBL/GenBank/DDBJ whole genome shotgun (WGS) entry which is preliminary data.</text>
</comment>
<evidence type="ECO:0000313" key="1">
    <source>
        <dbReference type="EMBL" id="CAH8298526.1"/>
    </source>
</evidence>
<reference evidence="1 2" key="1">
    <citation type="submission" date="2022-03" db="EMBL/GenBank/DDBJ databases">
        <authorList>
            <person name="Macdonald S."/>
            <person name="Ahmed S."/>
            <person name="Newling K."/>
        </authorList>
    </citation>
    <scope>NUCLEOTIDE SEQUENCE [LARGE SCALE GENOMIC DNA]</scope>
</reference>
<name>A0ABC8IST9_ERUVS</name>
<dbReference type="EMBL" id="CAKOAT010052932">
    <property type="protein sequence ID" value="CAH8298526.1"/>
    <property type="molecule type" value="Genomic_DNA"/>
</dbReference>
<evidence type="ECO:0000313" key="2">
    <source>
        <dbReference type="Proteomes" id="UP001642260"/>
    </source>
</evidence>
<sequence>MGVEMGCPSTLRFLLLLLSRDYSQPHYMTSLGNGDEELGQAQFLLNSLSQFYKKYQMSFMRNP</sequence>
<organism evidence="1 2">
    <name type="scientific">Eruca vesicaria subsp. sativa</name>
    <name type="common">Garden rocket</name>
    <name type="synonym">Eruca sativa</name>
    <dbReference type="NCBI Taxonomy" id="29727"/>
    <lineage>
        <taxon>Eukaryota</taxon>
        <taxon>Viridiplantae</taxon>
        <taxon>Streptophyta</taxon>
        <taxon>Embryophyta</taxon>
        <taxon>Tracheophyta</taxon>
        <taxon>Spermatophyta</taxon>
        <taxon>Magnoliopsida</taxon>
        <taxon>eudicotyledons</taxon>
        <taxon>Gunneridae</taxon>
        <taxon>Pentapetalae</taxon>
        <taxon>rosids</taxon>
        <taxon>malvids</taxon>
        <taxon>Brassicales</taxon>
        <taxon>Brassicaceae</taxon>
        <taxon>Brassiceae</taxon>
        <taxon>Eruca</taxon>
    </lineage>
</organism>
<proteinExistence type="predicted"/>